<dbReference type="InterPro" id="IPR001841">
    <property type="entry name" value="Znf_RING"/>
</dbReference>
<dbReference type="PROSITE" id="PS50089">
    <property type="entry name" value="ZF_RING_2"/>
    <property type="match status" value="1"/>
</dbReference>
<dbReference type="OrthoDB" id="9049620at2759"/>
<evidence type="ECO:0000256" key="1">
    <source>
        <dbReference type="PROSITE-ProRule" id="PRU00175"/>
    </source>
</evidence>
<sequence length="531" mass="58145">GTYESAMAHHPCDCVICGSRARQGEPAVSPCGMHLYCKVCITRCLQGRSECPQCKGDVSLWIMHPALRDDALAHEFQCFSCSTVPAQQPAVALRMVSDAAATAQATLQCMDCALSPLPPSLEFLPSASSVLPLPGPVAIPADVENHYIVNDFIDYCGDYDANNNFVNKVIGDCNDDDDANHFVNEIMGEDDYDHAAYIDQSGFHTGTDHVINDVINEDDVADALATDTSHHYGEHGLSSNNHREASTFVNNTSNEMTDSIDKNVDADDNAPLIGENDDFGSINYHHGSPRLANTNVDDIIDLDDIKLDNDSDEMNVELGGIFWYYKSNFDYELREFIRMNILKTSIIGHDMDDGNGAINIGEDGVIHNDRSTSAKDTIIIDLTDNDEENVEQGDNGNHATISAHSNIHFEITNVDDDNDVSNKGEDGELGDINNFRSTSDKNRIDMGVNKDMEEEAIDISEDDEHGIINKDVDEDATDISEDGENGVFNKVYANIDEEAIDRLPPIRTDPLPASSSSRSSSSTSNDDYIST</sequence>
<feature type="domain" description="RING-type" evidence="3">
    <location>
        <begin position="14"/>
        <end position="55"/>
    </location>
</feature>
<reference evidence="4" key="1">
    <citation type="submission" date="2021-01" db="EMBL/GenBank/DDBJ databases">
        <title>Adiantum capillus-veneris genome.</title>
        <authorList>
            <person name="Fang Y."/>
            <person name="Liao Q."/>
        </authorList>
    </citation>
    <scope>NUCLEOTIDE SEQUENCE</scope>
    <source>
        <strain evidence="4">H3</strain>
        <tissue evidence="4">Leaf</tissue>
    </source>
</reference>
<name>A0A9D4U1T3_ADICA</name>
<dbReference type="EMBL" id="JABFUD020000025">
    <property type="protein sequence ID" value="KAI5059840.1"/>
    <property type="molecule type" value="Genomic_DNA"/>
</dbReference>
<feature type="non-terminal residue" evidence="4">
    <location>
        <position position="1"/>
    </location>
</feature>
<feature type="compositionally biased region" description="Low complexity" evidence="2">
    <location>
        <begin position="514"/>
        <end position="524"/>
    </location>
</feature>
<proteinExistence type="predicted"/>
<keyword evidence="1" id="KW-0479">Metal-binding</keyword>
<keyword evidence="1" id="KW-0863">Zinc-finger</keyword>
<organism evidence="4 5">
    <name type="scientific">Adiantum capillus-veneris</name>
    <name type="common">Maidenhair fern</name>
    <dbReference type="NCBI Taxonomy" id="13818"/>
    <lineage>
        <taxon>Eukaryota</taxon>
        <taxon>Viridiplantae</taxon>
        <taxon>Streptophyta</taxon>
        <taxon>Embryophyta</taxon>
        <taxon>Tracheophyta</taxon>
        <taxon>Polypodiopsida</taxon>
        <taxon>Polypodiidae</taxon>
        <taxon>Polypodiales</taxon>
        <taxon>Pteridineae</taxon>
        <taxon>Pteridaceae</taxon>
        <taxon>Vittarioideae</taxon>
        <taxon>Adiantum</taxon>
    </lineage>
</organism>
<evidence type="ECO:0000313" key="4">
    <source>
        <dbReference type="EMBL" id="KAI5059840.1"/>
    </source>
</evidence>
<evidence type="ECO:0000313" key="5">
    <source>
        <dbReference type="Proteomes" id="UP000886520"/>
    </source>
</evidence>
<dbReference type="Gene3D" id="3.30.40.10">
    <property type="entry name" value="Zinc/RING finger domain, C3HC4 (zinc finger)"/>
    <property type="match status" value="1"/>
</dbReference>
<gene>
    <name evidence="4" type="ORF">GOP47_0026159</name>
</gene>
<accession>A0A9D4U1T3</accession>
<evidence type="ECO:0000259" key="3">
    <source>
        <dbReference type="PROSITE" id="PS50089"/>
    </source>
</evidence>
<comment type="caution">
    <text evidence="4">The sequence shown here is derived from an EMBL/GenBank/DDBJ whole genome shotgun (WGS) entry which is preliminary data.</text>
</comment>
<feature type="region of interest" description="Disordered" evidence="2">
    <location>
        <begin position="501"/>
        <end position="531"/>
    </location>
</feature>
<dbReference type="Proteomes" id="UP000886520">
    <property type="component" value="Chromosome 25"/>
</dbReference>
<evidence type="ECO:0000256" key="2">
    <source>
        <dbReference type="SAM" id="MobiDB-lite"/>
    </source>
</evidence>
<dbReference type="GO" id="GO:0008270">
    <property type="term" value="F:zinc ion binding"/>
    <property type="evidence" value="ECO:0007669"/>
    <property type="project" value="UniProtKB-KW"/>
</dbReference>
<dbReference type="AlphaFoldDB" id="A0A9D4U1T3"/>
<keyword evidence="5" id="KW-1185">Reference proteome</keyword>
<dbReference type="InterPro" id="IPR013083">
    <property type="entry name" value="Znf_RING/FYVE/PHD"/>
</dbReference>
<keyword evidence="1" id="KW-0862">Zinc</keyword>
<dbReference type="SUPFAM" id="SSF57850">
    <property type="entry name" value="RING/U-box"/>
    <property type="match status" value="1"/>
</dbReference>
<protein>
    <recommendedName>
        <fullName evidence="3">RING-type domain-containing protein</fullName>
    </recommendedName>
</protein>